<accession>A0ACA9Q0V7</accession>
<evidence type="ECO:0000313" key="2">
    <source>
        <dbReference type="Proteomes" id="UP000789702"/>
    </source>
</evidence>
<name>A0ACA9Q0V7_9GLOM</name>
<reference evidence="1" key="1">
    <citation type="submission" date="2021-06" db="EMBL/GenBank/DDBJ databases">
        <authorList>
            <person name="Kallberg Y."/>
            <person name="Tangrot J."/>
            <person name="Rosling A."/>
        </authorList>
    </citation>
    <scope>NUCLEOTIDE SEQUENCE</scope>
    <source>
        <strain evidence="1">IL203A</strain>
    </source>
</reference>
<proteinExistence type="predicted"/>
<gene>
    <name evidence="1" type="ORF">DHETER_LOCUS13485</name>
</gene>
<protein>
    <submittedName>
        <fullName evidence="1">3263_t:CDS:1</fullName>
    </submittedName>
</protein>
<evidence type="ECO:0000313" key="1">
    <source>
        <dbReference type="EMBL" id="CAG8731801.1"/>
    </source>
</evidence>
<dbReference type="EMBL" id="CAJVPU010037138">
    <property type="protein sequence ID" value="CAG8731801.1"/>
    <property type="molecule type" value="Genomic_DNA"/>
</dbReference>
<comment type="caution">
    <text evidence="1">The sequence shown here is derived from an EMBL/GenBank/DDBJ whole genome shotgun (WGS) entry which is preliminary data.</text>
</comment>
<feature type="non-terminal residue" evidence="1">
    <location>
        <position position="73"/>
    </location>
</feature>
<sequence>MSYDLPGKIFNFLTTSPLDHITAFSIIYQAMKEDPWIQQDILRNIVTNAVNLAKNSYSNNIRAQNRVLAVSLQ</sequence>
<dbReference type="Proteomes" id="UP000789702">
    <property type="component" value="Unassembled WGS sequence"/>
</dbReference>
<keyword evidence="2" id="KW-1185">Reference proteome</keyword>
<organism evidence="1 2">
    <name type="scientific">Dentiscutata heterogama</name>
    <dbReference type="NCBI Taxonomy" id="1316150"/>
    <lineage>
        <taxon>Eukaryota</taxon>
        <taxon>Fungi</taxon>
        <taxon>Fungi incertae sedis</taxon>
        <taxon>Mucoromycota</taxon>
        <taxon>Glomeromycotina</taxon>
        <taxon>Glomeromycetes</taxon>
        <taxon>Diversisporales</taxon>
        <taxon>Gigasporaceae</taxon>
        <taxon>Dentiscutata</taxon>
    </lineage>
</organism>